<dbReference type="GO" id="GO:0005737">
    <property type="term" value="C:cytoplasm"/>
    <property type="evidence" value="ECO:0007669"/>
    <property type="project" value="TreeGrafter"/>
</dbReference>
<feature type="compositionally biased region" description="Basic and acidic residues" evidence="3">
    <location>
        <begin position="284"/>
        <end position="303"/>
    </location>
</feature>
<keyword evidence="4" id="KW-0732">Signal</keyword>
<dbReference type="Pfam" id="PF10189">
    <property type="entry name" value="Ints3_N"/>
    <property type="match status" value="1"/>
</dbReference>
<dbReference type="InterPro" id="IPR019333">
    <property type="entry name" value="INTS3_N"/>
</dbReference>
<evidence type="ECO:0000256" key="2">
    <source>
        <dbReference type="ARBA" id="ARBA00054331"/>
    </source>
</evidence>
<dbReference type="Proteomes" id="UP000053766">
    <property type="component" value="Unassembled WGS sequence"/>
</dbReference>
<sequence length="369" mass="42460">MLGRELLLVLMRLAKITQIHSIWVDLINNPAKFGLNEGIEDLFRSNANFYGVRISPEMAKKLEFIICQCKANVQDKHFEWFSNTFFRGPDGPSLRAEAIRYVLYFFKPDMPTHVLEARGHLLYYLLTTVPQNSDVEQQWCKTAVWFDWLTYDAHTSVQFIEPVISMVRIALASVPTKATSLLEYVCKSIALIYPARTDLFKKAANDAMHAVHDYYGCGLMSILDNPRIERSVRDLLRETFSDYFARNVALPSAISQASPLVTLVPPQQPRHANTLVSNSNHTSTTKERVRVKNKDIDRDEKERIKRSKTPSPPNGTVFGELEETKKKKREEEIDDLIEQLRDDFKATMMSLRLVWFTSSPSRYLKYGSV</sequence>
<dbReference type="PANTHER" id="PTHR13587:SF7">
    <property type="entry name" value="INTEGRATOR COMPLEX SUBUNIT 3"/>
    <property type="match status" value="1"/>
</dbReference>
<evidence type="ECO:0000313" key="7">
    <source>
        <dbReference type="Proteomes" id="UP000053766"/>
    </source>
</evidence>
<proteinExistence type="predicted"/>
<feature type="domain" description="Integrator complex subunit 3 N-terminal" evidence="5">
    <location>
        <begin position="2"/>
        <end position="238"/>
    </location>
</feature>
<dbReference type="PANTHER" id="PTHR13587">
    <property type="entry name" value="INTEGRATOR COMPLEX SUBUNIT 3"/>
    <property type="match status" value="1"/>
</dbReference>
<feature type="region of interest" description="Disordered" evidence="3">
    <location>
        <begin position="271"/>
        <end position="318"/>
    </location>
</feature>
<feature type="chain" id="PRO_5002336361" description="SOSS complex subunit A homolog" evidence="4">
    <location>
        <begin position="22"/>
        <end position="369"/>
    </location>
</feature>
<reference evidence="6 7" key="1">
    <citation type="submission" date="2013-11" db="EMBL/GenBank/DDBJ databases">
        <title>Draft genome of the bovine lungworm Dictyocaulus viviparus.</title>
        <authorList>
            <person name="Mitreva M."/>
        </authorList>
    </citation>
    <scope>NUCLEOTIDE SEQUENCE [LARGE SCALE GENOMIC DNA]</scope>
    <source>
        <strain evidence="6 7">HannoverDv2000</strain>
    </source>
</reference>
<name>A0A0D8YB59_DICVI</name>
<keyword evidence="7" id="KW-1185">Reference proteome</keyword>
<evidence type="ECO:0000256" key="4">
    <source>
        <dbReference type="SAM" id="SignalP"/>
    </source>
</evidence>
<dbReference type="OrthoDB" id="2021145at2759"/>
<feature type="signal peptide" evidence="4">
    <location>
        <begin position="1"/>
        <end position="21"/>
    </location>
</feature>
<feature type="compositionally biased region" description="Polar residues" evidence="3">
    <location>
        <begin position="271"/>
        <end position="283"/>
    </location>
</feature>
<organism evidence="6 7">
    <name type="scientific">Dictyocaulus viviparus</name>
    <name type="common">Bovine lungworm</name>
    <dbReference type="NCBI Taxonomy" id="29172"/>
    <lineage>
        <taxon>Eukaryota</taxon>
        <taxon>Metazoa</taxon>
        <taxon>Ecdysozoa</taxon>
        <taxon>Nematoda</taxon>
        <taxon>Chromadorea</taxon>
        <taxon>Rhabditida</taxon>
        <taxon>Rhabditina</taxon>
        <taxon>Rhabditomorpha</taxon>
        <taxon>Strongyloidea</taxon>
        <taxon>Metastrongylidae</taxon>
        <taxon>Dictyocaulus</taxon>
    </lineage>
</organism>
<dbReference type="InterPro" id="IPR045334">
    <property type="entry name" value="INTS3"/>
</dbReference>
<evidence type="ECO:0000259" key="5">
    <source>
        <dbReference type="Pfam" id="PF10189"/>
    </source>
</evidence>
<evidence type="ECO:0000256" key="3">
    <source>
        <dbReference type="SAM" id="MobiDB-lite"/>
    </source>
</evidence>
<comment type="function">
    <text evidence="2">Component of the integrator complex, a multiprotein complex that terminates RNA polymerase II (Pol II) transcription in the promoter-proximal region of genes. The integrator complex provides a quality checkpoint during transcription elongation by driving premature transcription termination of transcripts that are unfavorably configured for transcriptional elongation: the complex terminates transcription by (1) catalyzing dephosphorylation of the C-terminal domain (CTD) of Pol II subunit Polr2A/Rbp1 and Spt5, and (2) degrading the exiting nascent RNA transcript via endonuclease activity. The integrator complex is also involved in the 3'-end processing of the U7 snRNA, and also the spliceosomal snRNAs U1, U2, U4 and U5.</text>
</comment>
<dbReference type="EMBL" id="KN716176">
    <property type="protein sequence ID" value="KJH51786.1"/>
    <property type="molecule type" value="Genomic_DNA"/>
</dbReference>
<protein>
    <recommendedName>
        <fullName evidence="1">SOSS complex subunit A homolog</fullName>
    </recommendedName>
</protein>
<gene>
    <name evidence="6" type="ORF">DICVIV_01977</name>
</gene>
<dbReference type="STRING" id="29172.A0A0D8YB59"/>
<dbReference type="AlphaFoldDB" id="A0A0D8YB59"/>
<evidence type="ECO:0000256" key="1">
    <source>
        <dbReference type="ARBA" id="ARBA00032741"/>
    </source>
</evidence>
<reference evidence="7" key="2">
    <citation type="journal article" date="2016" name="Sci. Rep.">
        <title>Dictyocaulus viviparus genome, variome and transcriptome elucidate lungworm biology and support future intervention.</title>
        <authorList>
            <person name="McNulty S.N."/>
            <person name="Strube C."/>
            <person name="Rosa B.A."/>
            <person name="Martin J.C."/>
            <person name="Tyagi R."/>
            <person name="Choi Y.J."/>
            <person name="Wang Q."/>
            <person name="Hallsworth Pepin K."/>
            <person name="Zhang X."/>
            <person name="Ozersky P."/>
            <person name="Wilson R.K."/>
            <person name="Sternberg P.W."/>
            <person name="Gasser R.B."/>
            <person name="Mitreva M."/>
        </authorList>
    </citation>
    <scope>NUCLEOTIDE SEQUENCE [LARGE SCALE GENOMIC DNA]</scope>
    <source>
        <strain evidence="7">HannoverDv2000</strain>
    </source>
</reference>
<evidence type="ECO:0000313" key="6">
    <source>
        <dbReference type="EMBL" id="KJH51786.1"/>
    </source>
</evidence>
<accession>A0A0D8YB59</accession>